<evidence type="ECO:0000256" key="4">
    <source>
        <dbReference type="ARBA" id="ARBA00004496"/>
    </source>
</evidence>
<dbReference type="GO" id="GO:0032299">
    <property type="term" value="C:ribonuclease H2 complex"/>
    <property type="evidence" value="ECO:0007669"/>
    <property type="project" value="TreeGrafter"/>
</dbReference>
<dbReference type="InterPro" id="IPR024567">
    <property type="entry name" value="RNase_HII/HIII_dom"/>
</dbReference>
<evidence type="ECO:0000256" key="16">
    <source>
        <dbReference type="RuleBase" id="RU003515"/>
    </source>
</evidence>
<keyword evidence="11 14" id="KW-0255">Endonuclease</keyword>
<dbReference type="GO" id="GO:0003723">
    <property type="term" value="F:RNA binding"/>
    <property type="evidence" value="ECO:0007669"/>
    <property type="project" value="UniProtKB-UniRule"/>
</dbReference>
<dbReference type="PANTHER" id="PTHR10954:SF18">
    <property type="entry name" value="RIBONUCLEASE HII"/>
    <property type="match status" value="1"/>
</dbReference>
<evidence type="ECO:0000256" key="15">
    <source>
        <dbReference type="PROSITE-ProRule" id="PRU01319"/>
    </source>
</evidence>
<dbReference type="Proteomes" id="UP000431269">
    <property type="component" value="Chromosome"/>
</dbReference>
<dbReference type="GO" id="GO:0030145">
    <property type="term" value="F:manganese ion binding"/>
    <property type="evidence" value="ECO:0007669"/>
    <property type="project" value="UniProtKB-UniRule"/>
</dbReference>
<comment type="cofactor">
    <cofactor evidence="2">
        <name>Mg(2+)</name>
        <dbReference type="ChEBI" id="CHEBI:18420"/>
    </cofactor>
</comment>
<evidence type="ECO:0000256" key="3">
    <source>
        <dbReference type="ARBA" id="ARBA00004065"/>
    </source>
</evidence>
<evidence type="ECO:0000256" key="6">
    <source>
        <dbReference type="ARBA" id="ARBA00012180"/>
    </source>
</evidence>
<evidence type="ECO:0000313" key="18">
    <source>
        <dbReference type="EMBL" id="QGZ95770.1"/>
    </source>
</evidence>
<reference evidence="19" key="1">
    <citation type="submission" date="2019-12" db="EMBL/GenBank/DDBJ databases">
        <title>Complete genome of Terracaulis silvestris 0127_4.</title>
        <authorList>
            <person name="Vieira S."/>
            <person name="Riedel T."/>
            <person name="Sproer C."/>
            <person name="Pascual J."/>
            <person name="Boedeker C."/>
            <person name="Overmann J."/>
        </authorList>
    </citation>
    <scope>NUCLEOTIDE SEQUENCE [LARGE SCALE GENOMIC DNA]</scope>
    <source>
        <strain evidence="19">0127_4</strain>
    </source>
</reference>
<keyword evidence="13 14" id="KW-0464">Manganese</keyword>
<dbReference type="GO" id="GO:0005737">
    <property type="term" value="C:cytoplasm"/>
    <property type="evidence" value="ECO:0007669"/>
    <property type="project" value="UniProtKB-SubCell"/>
</dbReference>
<evidence type="ECO:0000313" key="19">
    <source>
        <dbReference type="Proteomes" id="UP000431269"/>
    </source>
</evidence>
<dbReference type="KEGG" id="tsv:DSM104635_02621"/>
<dbReference type="AlphaFoldDB" id="A0A6I6MKJ3"/>
<evidence type="ECO:0000256" key="11">
    <source>
        <dbReference type="ARBA" id="ARBA00022759"/>
    </source>
</evidence>
<dbReference type="RefSeq" id="WP_158766604.1">
    <property type="nucleotide sequence ID" value="NZ_CP047045.1"/>
</dbReference>
<evidence type="ECO:0000256" key="10">
    <source>
        <dbReference type="ARBA" id="ARBA00022723"/>
    </source>
</evidence>
<feature type="domain" description="RNase H type-2" evidence="17">
    <location>
        <begin position="1"/>
        <end position="189"/>
    </location>
</feature>
<keyword evidence="8 14" id="KW-0963">Cytoplasm</keyword>
<dbReference type="InterPro" id="IPR036397">
    <property type="entry name" value="RNaseH_sf"/>
</dbReference>
<dbReference type="NCBIfam" id="NF000595">
    <property type="entry name" value="PRK00015.1-3"/>
    <property type="match status" value="1"/>
</dbReference>
<dbReference type="HAMAP" id="MF_00052_B">
    <property type="entry name" value="RNase_HII_B"/>
    <property type="match status" value="1"/>
</dbReference>
<evidence type="ECO:0000256" key="1">
    <source>
        <dbReference type="ARBA" id="ARBA00000077"/>
    </source>
</evidence>
<keyword evidence="12 14" id="KW-0378">Hydrolase</keyword>
<keyword evidence="10 14" id="KW-0479">Metal-binding</keyword>
<proteinExistence type="inferred from homology"/>
<evidence type="ECO:0000256" key="12">
    <source>
        <dbReference type="ARBA" id="ARBA00022801"/>
    </source>
</evidence>
<dbReference type="Pfam" id="PF01351">
    <property type="entry name" value="RNase_HII"/>
    <property type="match status" value="1"/>
</dbReference>
<accession>A0A6I6MKJ3</accession>
<evidence type="ECO:0000256" key="5">
    <source>
        <dbReference type="ARBA" id="ARBA00007383"/>
    </source>
</evidence>
<comment type="catalytic activity">
    <reaction evidence="1 14 15 16">
        <text>Endonucleolytic cleavage to 5'-phosphomonoester.</text>
        <dbReference type="EC" id="3.1.26.4"/>
    </reaction>
</comment>
<dbReference type="PROSITE" id="PS51975">
    <property type="entry name" value="RNASE_H_2"/>
    <property type="match status" value="1"/>
</dbReference>
<evidence type="ECO:0000256" key="2">
    <source>
        <dbReference type="ARBA" id="ARBA00001946"/>
    </source>
</evidence>
<dbReference type="CDD" id="cd07182">
    <property type="entry name" value="RNase_HII_bacteria_HII_like"/>
    <property type="match status" value="1"/>
</dbReference>
<dbReference type="InterPro" id="IPR022898">
    <property type="entry name" value="RNase_HII"/>
</dbReference>
<dbReference type="GO" id="GO:0043137">
    <property type="term" value="P:DNA replication, removal of RNA primer"/>
    <property type="evidence" value="ECO:0007669"/>
    <property type="project" value="TreeGrafter"/>
</dbReference>
<dbReference type="PANTHER" id="PTHR10954">
    <property type="entry name" value="RIBONUCLEASE H2 SUBUNIT A"/>
    <property type="match status" value="1"/>
</dbReference>
<evidence type="ECO:0000256" key="13">
    <source>
        <dbReference type="ARBA" id="ARBA00023211"/>
    </source>
</evidence>
<evidence type="ECO:0000259" key="17">
    <source>
        <dbReference type="PROSITE" id="PS51975"/>
    </source>
</evidence>
<evidence type="ECO:0000256" key="8">
    <source>
        <dbReference type="ARBA" id="ARBA00022490"/>
    </source>
</evidence>
<comment type="function">
    <text evidence="3 14 16">Endonuclease that specifically degrades the RNA of RNA-DNA hybrids.</text>
</comment>
<dbReference type="EC" id="3.1.26.4" evidence="6 14"/>
<dbReference type="InterPro" id="IPR012337">
    <property type="entry name" value="RNaseH-like_sf"/>
</dbReference>
<keyword evidence="9 14" id="KW-0540">Nuclease</keyword>
<dbReference type="InterPro" id="IPR001352">
    <property type="entry name" value="RNase_HII/HIII"/>
</dbReference>
<evidence type="ECO:0000256" key="9">
    <source>
        <dbReference type="ARBA" id="ARBA00022722"/>
    </source>
</evidence>
<dbReference type="GO" id="GO:0004523">
    <property type="term" value="F:RNA-DNA hybrid ribonuclease activity"/>
    <property type="evidence" value="ECO:0007669"/>
    <property type="project" value="UniProtKB-UniRule"/>
</dbReference>
<dbReference type="SUPFAM" id="SSF53098">
    <property type="entry name" value="Ribonuclease H-like"/>
    <property type="match status" value="1"/>
</dbReference>
<dbReference type="Gene3D" id="3.30.420.10">
    <property type="entry name" value="Ribonuclease H-like superfamily/Ribonuclease H"/>
    <property type="match status" value="1"/>
</dbReference>
<feature type="binding site" evidence="14 15">
    <location>
        <position position="7"/>
    </location>
    <ligand>
        <name>a divalent metal cation</name>
        <dbReference type="ChEBI" id="CHEBI:60240"/>
    </ligand>
</feature>
<gene>
    <name evidence="14 18" type="primary">rnhB</name>
    <name evidence="18" type="ORF">DSM104635_02621</name>
</gene>
<keyword evidence="19" id="KW-1185">Reference proteome</keyword>
<protein>
    <recommendedName>
        <fullName evidence="7 14">Ribonuclease HII</fullName>
        <shortName evidence="14">RNase HII</shortName>
        <ecNumber evidence="6 14">3.1.26.4</ecNumber>
    </recommendedName>
</protein>
<comment type="cofactor">
    <cofactor evidence="14 15">
        <name>Mn(2+)</name>
        <dbReference type="ChEBI" id="CHEBI:29035"/>
    </cofactor>
    <cofactor evidence="14 15">
        <name>Mg(2+)</name>
        <dbReference type="ChEBI" id="CHEBI:18420"/>
    </cofactor>
    <text evidence="14 15">Manganese or magnesium. Binds 1 divalent metal ion per monomer in the absence of substrate. May bind a second metal ion after substrate binding.</text>
</comment>
<dbReference type="EMBL" id="CP047045">
    <property type="protein sequence ID" value="QGZ95770.1"/>
    <property type="molecule type" value="Genomic_DNA"/>
</dbReference>
<evidence type="ECO:0000256" key="14">
    <source>
        <dbReference type="HAMAP-Rule" id="MF_00052"/>
    </source>
</evidence>
<comment type="similarity">
    <text evidence="5 14 16">Belongs to the RNase HII family.</text>
</comment>
<comment type="subcellular location">
    <subcellularLocation>
        <location evidence="4 14">Cytoplasm</location>
    </subcellularLocation>
</comment>
<name>A0A6I6MKJ3_9CAUL</name>
<feature type="binding site" evidence="14 15">
    <location>
        <position position="8"/>
    </location>
    <ligand>
        <name>a divalent metal cation</name>
        <dbReference type="ChEBI" id="CHEBI:60240"/>
    </ligand>
</feature>
<evidence type="ECO:0000256" key="7">
    <source>
        <dbReference type="ARBA" id="ARBA00019179"/>
    </source>
</evidence>
<feature type="binding site" evidence="14 15">
    <location>
        <position position="98"/>
    </location>
    <ligand>
        <name>a divalent metal cation</name>
        <dbReference type="ChEBI" id="CHEBI:60240"/>
    </ligand>
</feature>
<organism evidence="18 19">
    <name type="scientific">Terricaulis silvestris</name>
    <dbReference type="NCBI Taxonomy" id="2686094"/>
    <lineage>
        <taxon>Bacteria</taxon>
        <taxon>Pseudomonadati</taxon>
        <taxon>Pseudomonadota</taxon>
        <taxon>Alphaproteobacteria</taxon>
        <taxon>Caulobacterales</taxon>
        <taxon>Caulobacteraceae</taxon>
        <taxon>Terricaulis</taxon>
    </lineage>
</organism>
<dbReference type="GO" id="GO:0006298">
    <property type="term" value="P:mismatch repair"/>
    <property type="evidence" value="ECO:0007669"/>
    <property type="project" value="TreeGrafter"/>
</dbReference>
<sequence length="194" mass="20775">MAICGIDEAGRGPLAGPVVAAAVILPKKGRPKGLDDSKQLSAEAREELAEKIRACAIVGVGVASVEEIDRFNILRASHMAMVRAFEALSETPVAALVDGNMAPDLPCAIEWVIDGDVIVPVISAASIIAKVERDRMMSALCIEYPGYAFSKHKGYATPEHQRALAELGPCAIHRRSFKPVQDALQRQSELKFAS</sequence>